<dbReference type="AlphaFoldDB" id="A0AAN7YUU2"/>
<gene>
    <name evidence="4" type="ORF">RB653_009154</name>
</gene>
<evidence type="ECO:0000313" key="5">
    <source>
        <dbReference type="Proteomes" id="UP001344447"/>
    </source>
</evidence>
<dbReference type="EMBL" id="JAVFKY010000003">
    <property type="protein sequence ID" value="KAK5579471.1"/>
    <property type="molecule type" value="Genomic_DNA"/>
</dbReference>
<dbReference type="InterPro" id="IPR017853">
    <property type="entry name" value="GH"/>
</dbReference>
<keyword evidence="1" id="KW-0378">Hydrolase</keyword>
<dbReference type="Gene3D" id="3.20.20.80">
    <property type="entry name" value="Glycosidases"/>
    <property type="match status" value="1"/>
</dbReference>
<feature type="compositionally biased region" description="Low complexity" evidence="3">
    <location>
        <begin position="154"/>
        <end position="223"/>
    </location>
</feature>
<feature type="compositionally biased region" description="Low complexity" evidence="3">
    <location>
        <begin position="46"/>
        <end position="60"/>
    </location>
</feature>
<sequence>MAFMKKIKNIFKKKDSSLKKIRNKQQENHDNNKTINNYHYHTYNTNIIPNNNPSNSSSNSVETIGHNQNINSNIGYISQSQIPQSKSQLSQSQQIPQQNQDVQYNTNNNSNIYHTSSPQIQPNPISLEKNTIEDHHQQQQQQQYQKQNQQHFNNNQIKNPKNKISPNTFSPIQSQTQLAHQQAQSQQQSQQQQQFLSKSSSSSSTSTTNISSSSPKQLNSPSLEDQMEEYKRIHRDKYKTSRERSNIINSSYNYLNNSNFNLNKELTTTTTTTTTTSTNNYTNSNNNNSSNRLISGSFQNSSSPLINNNNNITPRITPYSPLKTSSNLLKRSSHKLRMNKSEYQRLYFSSKDGGLWINDLPLKIKGVSWFGGECETYCVHGLWARDYKQYLDFLKENTFNAIRIPFSYEMVVKDPFPTSITINQQMNKDLYGLRALSVLDLIIEAAGERGILILLDFHSFGPNDRLNHGLWYSSKHSESDVMKMWNILILRYGQMWNVLGIDLKNEPFAATWNSGNEKTDWDKAINRIGAYIQNNGGNQWLIFGQGIPSQAPDRIACWGESFEQEGVKGQSSINLPLNDKFVYSPHCYGPSVVNHAHFNHKDYPHNLKPHWDQNFGNLVANTKRGMVIGEWGGKYITPMDQLWMDTFVDYLISKGTTDSFYWCLNPNSGDTGGLYLDDWVSTNLPKLNLLNKLCPHPTKIKLDKDTMIYKITSVVTAISEA</sequence>
<dbReference type="GO" id="GO:0005975">
    <property type="term" value="P:carbohydrate metabolic process"/>
    <property type="evidence" value="ECO:0007669"/>
    <property type="project" value="InterPro"/>
</dbReference>
<name>A0AAN7YUU2_9MYCE</name>
<evidence type="ECO:0008006" key="6">
    <source>
        <dbReference type="Google" id="ProtNLM"/>
    </source>
</evidence>
<feature type="region of interest" description="Disordered" evidence="3">
    <location>
        <begin position="154"/>
        <end position="225"/>
    </location>
</feature>
<feature type="compositionally biased region" description="Polar residues" evidence="3">
    <location>
        <begin position="101"/>
        <end position="124"/>
    </location>
</feature>
<evidence type="ECO:0000256" key="3">
    <source>
        <dbReference type="SAM" id="MobiDB-lite"/>
    </source>
</evidence>
<dbReference type="PANTHER" id="PTHR35923:SF4">
    <property type="entry name" value="GLYCOSIDE HYDROLASE FAMILY 5 DOMAIN-CONTAINING PROTEIN"/>
    <property type="match status" value="1"/>
</dbReference>
<dbReference type="SUPFAM" id="SSF51445">
    <property type="entry name" value="(Trans)glycosidases"/>
    <property type="match status" value="1"/>
</dbReference>
<evidence type="ECO:0000313" key="4">
    <source>
        <dbReference type="EMBL" id="KAK5579471.1"/>
    </source>
</evidence>
<reference evidence="4 5" key="1">
    <citation type="submission" date="2023-11" db="EMBL/GenBank/DDBJ databases">
        <title>Dfirmibasis_genome.</title>
        <authorList>
            <person name="Edelbroek B."/>
            <person name="Kjellin J."/>
            <person name="Jerlstrom-Hultqvist J."/>
            <person name="Soderbom F."/>
        </authorList>
    </citation>
    <scope>NUCLEOTIDE SEQUENCE [LARGE SCALE GENOMIC DNA]</scope>
    <source>
        <strain evidence="4 5">TNS-C-14</strain>
    </source>
</reference>
<dbReference type="InterPro" id="IPR018087">
    <property type="entry name" value="Glyco_hydro_5_CS"/>
</dbReference>
<accession>A0AAN7YUU2</accession>
<keyword evidence="5" id="KW-1185">Reference proteome</keyword>
<dbReference type="PROSITE" id="PS00659">
    <property type="entry name" value="GLYCOSYL_HYDROL_F5"/>
    <property type="match status" value="1"/>
</dbReference>
<keyword evidence="2" id="KW-0326">Glycosidase</keyword>
<proteinExistence type="predicted"/>
<feature type="region of interest" description="Disordered" evidence="3">
    <location>
        <begin position="46"/>
        <end position="66"/>
    </location>
</feature>
<organism evidence="4 5">
    <name type="scientific">Dictyostelium firmibasis</name>
    <dbReference type="NCBI Taxonomy" id="79012"/>
    <lineage>
        <taxon>Eukaryota</taxon>
        <taxon>Amoebozoa</taxon>
        <taxon>Evosea</taxon>
        <taxon>Eumycetozoa</taxon>
        <taxon>Dictyostelia</taxon>
        <taxon>Dictyosteliales</taxon>
        <taxon>Dictyosteliaceae</taxon>
        <taxon>Dictyostelium</taxon>
    </lineage>
</organism>
<evidence type="ECO:0000256" key="1">
    <source>
        <dbReference type="ARBA" id="ARBA00022801"/>
    </source>
</evidence>
<dbReference type="Proteomes" id="UP001344447">
    <property type="component" value="Unassembled WGS sequence"/>
</dbReference>
<feature type="compositionally biased region" description="Low complexity" evidence="3">
    <location>
        <begin position="81"/>
        <end position="100"/>
    </location>
</feature>
<dbReference type="GO" id="GO:0004553">
    <property type="term" value="F:hydrolase activity, hydrolyzing O-glycosyl compounds"/>
    <property type="evidence" value="ECO:0007669"/>
    <property type="project" value="InterPro"/>
</dbReference>
<evidence type="ECO:0000256" key="2">
    <source>
        <dbReference type="ARBA" id="ARBA00023295"/>
    </source>
</evidence>
<dbReference type="PANTHER" id="PTHR35923">
    <property type="entry name" value="MAJOR EXTRACELLULAR ENDOGLUCANASE"/>
    <property type="match status" value="1"/>
</dbReference>
<comment type="caution">
    <text evidence="4">The sequence shown here is derived from an EMBL/GenBank/DDBJ whole genome shotgun (WGS) entry which is preliminary data.</text>
</comment>
<feature type="region of interest" description="Disordered" evidence="3">
    <location>
        <begin position="81"/>
        <end position="125"/>
    </location>
</feature>
<protein>
    <recommendedName>
        <fullName evidence="6">Glycoside hydrolase family 5 domain-containing protein</fullName>
    </recommendedName>
</protein>